<dbReference type="EMBL" id="KF602048">
    <property type="protein sequence ID" value="AHE38815.1"/>
    <property type="molecule type" value="Genomic_DNA"/>
</dbReference>
<protein>
    <submittedName>
        <fullName evidence="1">Uncharacterized protein</fullName>
    </submittedName>
</protein>
<evidence type="ECO:0000313" key="1">
    <source>
        <dbReference type="EMBL" id="AHE38815.1"/>
    </source>
</evidence>
<reference evidence="1" key="1">
    <citation type="submission" date="2013-09" db="EMBL/GenBank/DDBJ databases">
        <title>Complete nucleotide sequence of Streptomyces linear plasmid pFRL3.</title>
        <authorList>
            <person name="Chen Z."/>
            <person name="Fang P."/>
            <person name="Qin Z."/>
        </authorList>
    </citation>
    <scope>NUCLEOTIDE SEQUENCE</scope>
    <source>
        <plasmid evidence="1">pFRL3</plasmid>
    </source>
</reference>
<dbReference type="RefSeq" id="WP_024126197.1">
    <property type="nucleotide sequence ID" value="NC_023283.1"/>
</dbReference>
<geneLocation type="plasmid" evidence="1">
    <name>pFRL3</name>
</geneLocation>
<name>V9YZS0_9ACTN</name>
<sequence>MLAQLRATLTQVTRHHGFRDLDGTPTTADEAWEHWDNGHTRGDRPLLRELDPHAGVYELRVNGQLRYELRRPAAGLRIDVVVDRDPDGQTDVTVYVNGARTTGPDVRTHVLDPGAGEPDHNWLAGHLQHDDPVPEEVRAEIAALAEYYHGRRHCAHPDCDG</sequence>
<proteinExistence type="predicted"/>
<gene>
    <name evidence="1" type="ORF">pFRL3_38</name>
</gene>
<dbReference type="AlphaFoldDB" id="V9YZS0"/>
<organism evidence="1">
    <name type="scientific">Streptomyces sp. FR1</name>
    <dbReference type="NCBI Taxonomy" id="349971"/>
    <lineage>
        <taxon>Bacteria</taxon>
        <taxon>Bacillati</taxon>
        <taxon>Actinomycetota</taxon>
        <taxon>Actinomycetes</taxon>
        <taxon>Kitasatosporales</taxon>
        <taxon>Streptomycetaceae</taxon>
        <taxon>Streptomyces</taxon>
    </lineage>
</organism>
<accession>V9YZS0</accession>
<keyword evidence="1" id="KW-0614">Plasmid</keyword>